<feature type="compositionally biased region" description="Basic and acidic residues" evidence="1">
    <location>
        <begin position="82"/>
        <end position="126"/>
    </location>
</feature>
<organism evidence="2 3">
    <name type="scientific">Obba rivulosa</name>
    <dbReference type="NCBI Taxonomy" id="1052685"/>
    <lineage>
        <taxon>Eukaryota</taxon>
        <taxon>Fungi</taxon>
        <taxon>Dikarya</taxon>
        <taxon>Basidiomycota</taxon>
        <taxon>Agaricomycotina</taxon>
        <taxon>Agaricomycetes</taxon>
        <taxon>Polyporales</taxon>
        <taxon>Gelatoporiaceae</taxon>
        <taxon>Obba</taxon>
    </lineage>
</organism>
<keyword evidence="3" id="KW-1185">Reference proteome</keyword>
<feature type="region of interest" description="Disordered" evidence="1">
    <location>
        <begin position="82"/>
        <end position="135"/>
    </location>
</feature>
<dbReference type="EMBL" id="KV722356">
    <property type="protein sequence ID" value="OCH93301.1"/>
    <property type="molecule type" value="Genomic_DNA"/>
</dbReference>
<evidence type="ECO:0000313" key="3">
    <source>
        <dbReference type="Proteomes" id="UP000250043"/>
    </source>
</evidence>
<protein>
    <submittedName>
        <fullName evidence="2">Uncharacterized protein</fullName>
    </submittedName>
</protein>
<sequence>MYAVTWCSRATRNTKHPLSEPRVATTLPALHSNTPIHLATRQHQKIGSIQAYIMTPQSAIQASWGSSLESCEERLVQNYGHDLHAEDSQHYDDQQHSHKREQSKCKYRCTECGKERSSDGSIEHNTQRHPNAHSV</sequence>
<dbReference type="AlphaFoldDB" id="A0A8E2DPD8"/>
<evidence type="ECO:0000256" key="1">
    <source>
        <dbReference type="SAM" id="MobiDB-lite"/>
    </source>
</evidence>
<dbReference type="Proteomes" id="UP000250043">
    <property type="component" value="Unassembled WGS sequence"/>
</dbReference>
<evidence type="ECO:0000313" key="2">
    <source>
        <dbReference type="EMBL" id="OCH93301.1"/>
    </source>
</evidence>
<proteinExistence type="predicted"/>
<name>A0A8E2DPD8_9APHY</name>
<gene>
    <name evidence="2" type="ORF">OBBRIDRAFT_790330</name>
</gene>
<accession>A0A8E2DPD8</accession>
<reference evidence="2 3" key="1">
    <citation type="submission" date="2016-07" db="EMBL/GenBank/DDBJ databases">
        <title>Draft genome of the white-rot fungus Obba rivulosa 3A-2.</title>
        <authorList>
            <consortium name="DOE Joint Genome Institute"/>
            <person name="Miettinen O."/>
            <person name="Riley R."/>
            <person name="Acob R."/>
            <person name="Barry K."/>
            <person name="Cullen D."/>
            <person name="De Vries R."/>
            <person name="Hainaut M."/>
            <person name="Hatakka A."/>
            <person name="Henrissat B."/>
            <person name="Hilden K."/>
            <person name="Kuo R."/>
            <person name="Labutti K."/>
            <person name="Lipzen A."/>
            <person name="Makela M.R."/>
            <person name="Sandor L."/>
            <person name="Spatafora J.W."/>
            <person name="Grigoriev I.V."/>
            <person name="Hibbett D.S."/>
        </authorList>
    </citation>
    <scope>NUCLEOTIDE SEQUENCE [LARGE SCALE GENOMIC DNA]</scope>
    <source>
        <strain evidence="2 3">3A-2</strain>
    </source>
</reference>